<dbReference type="GO" id="GO:0004743">
    <property type="term" value="F:pyruvate kinase activity"/>
    <property type="evidence" value="ECO:0007669"/>
    <property type="project" value="UniProtKB-EC"/>
</dbReference>
<comment type="similarity">
    <text evidence="4 15">Belongs to the pyruvate kinase family.</text>
</comment>
<dbReference type="NCBIfam" id="NF004491">
    <property type="entry name" value="PRK05826.1"/>
    <property type="match status" value="1"/>
</dbReference>
<keyword evidence="10" id="KW-0067">ATP-binding</keyword>
<keyword evidence="13 19" id="KW-0670">Pyruvate</keyword>
<evidence type="ECO:0000256" key="5">
    <source>
        <dbReference type="ARBA" id="ARBA00012142"/>
    </source>
</evidence>
<evidence type="ECO:0000256" key="11">
    <source>
        <dbReference type="ARBA" id="ARBA00022842"/>
    </source>
</evidence>
<dbReference type="FunFam" id="2.40.33.10:FF:000001">
    <property type="entry name" value="Pyruvate kinase"/>
    <property type="match status" value="1"/>
</dbReference>
<keyword evidence="8" id="KW-0547">Nucleotide-binding</keyword>
<evidence type="ECO:0000256" key="4">
    <source>
        <dbReference type="ARBA" id="ARBA00008663"/>
    </source>
</evidence>
<dbReference type="NCBIfam" id="TIGR01064">
    <property type="entry name" value="pyruv_kin"/>
    <property type="match status" value="1"/>
</dbReference>
<dbReference type="GO" id="GO:0016301">
    <property type="term" value="F:kinase activity"/>
    <property type="evidence" value="ECO:0007669"/>
    <property type="project" value="UniProtKB-KW"/>
</dbReference>
<feature type="domain" description="Pyruvate kinase C-terminal" evidence="18">
    <location>
        <begin position="378"/>
        <end position="452"/>
    </location>
</feature>
<dbReference type="InterPro" id="IPR015795">
    <property type="entry name" value="Pyrv_Knase_C"/>
</dbReference>
<gene>
    <name evidence="19" type="primary">PYK</name>
    <name evidence="19" type="ORF">TSPGSL018_76</name>
</gene>
<dbReference type="EC" id="2.7.1.40" evidence="5 15"/>
<comment type="catalytic activity">
    <reaction evidence="14 15">
        <text>pyruvate + ATP = phosphoenolpyruvate + ADP + H(+)</text>
        <dbReference type="Rhea" id="RHEA:18157"/>
        <dbReference type="ChEBI" id="CHEBI:15361"/>
        <dbReference type="ChEBI" id="CHEBI:15378"/>
        <dbReference type="ChEBI" id="CHEBI:30616"/>
        <dbReference type="ChEBI" id="CHEBI:58702"/>
        <dbReference type="ChEBI" id="CHEBI:456216"/>
        <dbReference type="EC" id="2.7.1.40"/>
    </reaction>
</comment>
<evidence type="ECO:0000256" key="2">
    <source>
        <dbReference type="ARBA" id="ARBA00001958"/>
    </source>
</evidence>
<dbReference type="EMBL" id="GBEZ01013720">
    <property type="protein sequence ID" value="JAC72291.1"/>
    <property type="molecule type" value="Transcribed_RNA"/>
</dbReference>
<sequence length="622" mass="66240">MVHPGLEAILFGTPAHICKTKIVCTLGPVSRSVEVIEELLRAGMSVARFNFSHGSHDYHQETLDNLKQAMANTNMLCAVMLDTKGPEIRTGFLKDGKPVKLVSGNEVTITTDYDAVGDESLIAVSYKKLAEDVRPGSHILCADGSIVLEVLSADPASGTVRAKCVNSAMLGERKNVNLPGVVVDLPTLTAKDEEDLQNWGIPNEIDAIAASFVRKPQDIDYIRKVLGPKGAGIHIISKIENQEGIANFDAILEKSDGIMVARGDLGMEIPTEKIFLAQKMMIQKCNIAGKPVITATQMLESMGKSPRPTRAEAADVANAVLDGTDCVMLSGETAAGDYPVKAVEVMNSICKEAEASIDYSTLFASILRQAPMPMSPLESLASSAVRTAHKVHASLIVVLTRKGETARLVAKYKPVVPILTVAVPMLTSDSLTWTCSGERPAQQCNFVRGLVRSPLTKRRPCALAAPSFQATSRRRTLCRHAWIPRPVTARRSGLFHLKSQSLPHLLSRSLPSLTSAAANTADSICFPTSVGRASSAPSAVPPILPAAELFGAGVCWRLPGEAPAGGNAAGGPLSLSHAPPCSPQPPPPALRGLGQLRRWADEAAGRCLRAAPCACRGVHPRR</sequence>
<comment type="cofactor">
    <cofactor evidence="1">
        <name>Mg(2+)</name>
        <dbReference type="ChEBI" id="CHEBI:18420"/>
    </cofactor>
</comment>
<keyword evidence="12 15" id="KW-0324">Glycolysis</keyword>
<dbReference type="InterPro" id="IPR011037">
    <property type="entry name" value="Pyrv_Knase-like_insert_dom_sf"/>
</dbReference>
<reference evidence="19" key="1">
    <citation type="submission" date="2014-05" db="EMBL/GenBank/DDBJ databases">
        <title>The transcriptome of the halophilic microalga Tetraselmis sp. GSL018 isolated from the Great Salt Lake, Utah.</title>
        <authorList>
            <person name="Jinkerson R.E."/>
            <person name="D'Adamo S."/>
            <person name="Posewitz M.C."/>
        </authorList>
    </citation>
    <scope>NUCLEOTIDE SEQUENCE</scope>
    <source>
        <strain evidence="19">GSL018</strain>
    </source>
</reference>
<evidence type="ECO:0000256" key="6">
    <source>
        <dbReference type="ARBA" id="ARBA00022679"/>
    </source>
</evidence>
<proteinExistence type="inferred from homology"/>
<evidence type="ECO:0000259" key="17">
    <source>
        <dbReference type="Pfam" id="PF00224"/>
    </source>
</evidence>
<evidence type="ECO:0000256" key="16">
    <source>
        <dbReference type="SAM" id="MobiDB-lite"/>
    </source>
</evidence>
<feature type="region of interest" description="Disordered" evidence="16">
    <location>
        <begin position="566"/>
        <end position="587"/>
    </location>
</feature>
<feature type="non-terminal residue" evidence="19">
    <location>
        <position position="622"/>
    </location>
</feature>
<dbReference type="Gene3D" id="3.40.1380.20">
    <property type="entry name" value="Pyruvate kinase, C-terminal domain"/>
    <property type="match status" value="1"/>
</dbReference>
<dbReference type="NCBIfam" id="NF004978">
    <property type="entry name" value="PRK06354.1"/>
    <property type="match status" value="1"/>
</dbReference>
<feature type="domain" description="Pyruvate kinase barrel" evidence="17">
    <location>
        <begin position="19"/>
        <end position="343"/>
    </location>
</feature>
<evidence type="ECO:0000256" key="3">
    <source>
        <dbReference type="ARBA" id="ARBA00004997"/>
    </source>
</evidence>
<dbReference type="Pfam" id="PF02887">
    <property type="entry name" value="PK_C"/>
    <property type="match status" value="1"/>
</dbReference>
<evidence type="ECO:0000256" key="14">
    <source>
        <dbReference type="ARBA" id="ARBA00048152"/>
    </source>
</evidence>
<comment type="cofactor">
    <cofactor evidence="2">
        <name>K(+)</name>
        <dbReference type="ChEBI" id="CHEBI:29103"/>
    </cofactor>
</comment>
<dbReference type="GO" id="GO:0005524">
    <property type="term" value="F:ATP binding"/>
    <property type="evidence" value="ECO:0007669"/>
    <property type="project" value="UniProtKB-KW"/>
</dbReference>
<keyword evidence="6 15" id="KW-0808">Transferase</keyword>
<organism evidence="19">
    <name type="scientific">Tetraselmis sp. GSL018</name>
    <dbReference type="NCBI Taxonomy" id="582737"/>
    <lineage>
        <taxon>Eukaryota</taxon>
        <taxon>Viridiplantae</taxon>
        <taxon>Chlorophyta</taxon>
        <taxon>core chlorophytes</taxon>
        <taxon>Chlorodendrophyceae</taxon>
        <taxon>Chlorodendrales</taxon>
        <taxon>Chlorodendraceae</taxon>
        <taxon>Tetraselmis</taxon>
    </lineage>
</organism>
<dbReference type="PANTHER" id="PTHR11817">
    <property type="entry name" value="PYRUVATE KINASE"/>
    <property type="match status" value="1"/>
</dbReference>
<dbReference type="InterPro" id="IPR015806">
    <property type="entry name" value="Pyrv_Knase_insert_dom_sf"/>
</dbReference>
<dbReference type="InterPro" id="IPR015813">
    <property type="entry name" value="Pyrv/PenolPyrv_kinase-like_dom"/>
</dbReference>
<evidence type="ECO:0000256" key="1">
    <source>
        <dbReference type="ARBA" id="ARBA00001946"/>
    </source>
</evidence>
<dbReference type="InterPro" id="IPR001697">
    <property type="entry name" value="Pyr_Knase"/>
</dbReference>
<dbReference type="InterPro" id="IPR036918">
    <property type="entry name" value="Pyrv_Knase_C_sf"/>
</dbReference>
<dbReference type="GO" id="GO:0000287">
    <property type="term" value="F:magnesium ion binding"/>
    <property type="evidence" value="ECO:0007669"/>
    <property type="project" value="InterPro"/>
</dbReference>
<dbReference type="Gene3D" id="3.20.20.60">
    <property type="entry name" value="Phosphoenolpyruvate-binding domains"/>
    <property type="match status" value="1"/>
</dbReference>
<dbReference type="SUPFAM" id="SSF51621">
    <property type="entry name" value="Phosphoenolpyruvate/pyruvate domain"/>
    <property type="match status" value="1"/>
</dbReference>
<dbReference type="Pfam" id="PF00224">
    <property type="entry name" value="PK"/>
    <property type="match status" value="1"/>
</dbReference>
<dbReference type="UniPathway" id="UPA00109">
    <property type="reaction ID" value="UER00188"/>
</dbReference>
<comment type="pathway">
    <text evidence="3 15">Carbohydrate degradation; glycolysis; pyruvate from D-glyceraldehyde 3-phosphate: step 5/5.</text>
</comment>
<dbReference type="InterPro" id="IPR018209">
    <property type="entry name" value="Pyrv_Knase_AS"/>
</dbReference>
<evidence type="ECO:0000256" key="12">
    <source>
        <dbReference type="ARBA" id="ARBA00023152"/>
    </source>
</evidence>
<dbReference type="InterPro" id="IPR015793">
    <property type="entry name" value="Pyrv_Knase_brl"/>
</dbReference>
<evidence type="ECO:0000256" key="15">
    <source>
        <dbReference type="RuleBase" id="RU000504"/>
    </source>
</evidence>
<keyword evidence="11 15" id="KW-0460">Magnesium</keyword>
<evidence type="ECO:0000313" key="19">
    <source>
        <dbReference type="EMBL" id="JAC72291.1"/>
    </source>
</evidence>
<evidence type="ECO:0000256" key="10">
    <source>
        <dbReference type="ARBA" id="ARBA00022840"/>
    </source>
</evidence>
<dbReference type="GO" id="GO:0030955">
    <property type="term" value="F:potassium ion binding"/>
    <property type="evidence" value="ECO:0007669"/>
    <property type="project" value="InterPro"/>
</dbReference>
<protein>
    <recommendedName>
        <fullName evidence="5 15">Pyruvate kinase</fullName>
        <ecNumber evidence="5 15">2.7.1.40</ecNumber>
    </recommendedName>
</protein>
<dbReference type="SUPFAM" id="SSF50800">
    <property type="entry name" value="PK beta-barrel domain-like"/>
    <property type="match status" value="1"/>
</dbReference>
<evidence type="ECO:0000256" key="8">
    <source>
        <dbReference type="ARBA" id="ARBA00022741"/>
    </source>
</evidence>
<keyword evidence="7" id="KW-0479">Metal-binding</keyword>
<dbReference type="PRINTS" id="PR01050">
    <property type="entry name" value="PYRUVTKNASE"/>
</dbReference>
<dbReference type="FunFam" id="3.20.20.60:FF:000001">
    <property type="entry name" value="Pyruvate kinase"/>
    <property type="match status" value="1"/>
</dbReference>
<dbReference type="PROSITE" id="PS00110">
    <property type="entry name" value="PYRUVATE_KINASE"/>
    <property type="match status" value="1"/>
</dbReference>
<keyword evidence="9 15" id="KW-0418">Kinase</keyword>
<dbReference type="GO" id="GO:0006950">
    <property type="term" value="P:response to stress"/>
    <property type="evidence" value="ECO:0007669"/>
    <property type="project" value="UniProtKB-ARBA"/>
</dbReference>
<evidence type="ECO:0000256" key="7">
    <source>
        <dbReference type="ARBA" id="ARBA00022723"/>
    </source>
</evidence>
<dbReference type="Gene3D" id="2.40.33.10">
    <property type="entry name" value="PK beta-barrel domain-like"/>
    <property type="match status" value="1"/>
</dbReference>
<evidence type="ECO:0000256" key="13">
    <source>
        <dbReference type="ARBA" id="ARBA00023317"/>
    </source>
</evidence>
<accession>A0A061RP12</accession>
<evidence type="ECO:0000256" key="9">
    <source>
        <dbReference type="ARBA" id="ARBA00022777"/>
    </source>
</evidence>
<name>A0A061RP12_9CHLO</name>
<dbReference type="AlphaFoldDB" id="A0A061RP12"/>
<dbReference type="SUPFAM" id="SSF52935">
    <property type="entry name" value="PK C-terminal domain-like"/>
    <property type="match status" value="1"/>
</dbReference>
<evidence type="ECO:0000259" key="18">
    <source>
        <dbReference type="Pfam" id="PF02887"/>
    </source>
</evidence>
<dbReference type="InterPro" id="IPR040442">
    <property type="entry name" value="Pyrv_kinase-like_dom_sf"/>
</dbReference>